<dbReference type="GO" id="GO:0010427">
    <property type="term" value="F:abscisic acid binding"/>
    <property type="evidence" value="ECO:0007669"/>
    <property type="project" value="TreeGrafter"/>
</dbReference>
<keyword evidence="4" id="KW-0963">Cytoplasm</keyword>
<comment type="caution">
    <text evidence="10">The sequence shown here is derived from an EMBL/GenBank/DDBJ whole genome shotgun (WGS) entry which is preliminary data.</text>
</comment>
<comment type="subcellular location">
    <subcellularLocation>
        <location evidence="2">Cytoplasm</location>
    </subcellularLocation>
    <subcellularLocation>
        <location evidence="1">Nucleus</location>
    </subcellularLocation>
</comment>
<dbReference type="SUPFAM" id="SSF55961">
    <property type="entry name" value="Bet v1-like"/>
    <property type="match status" value="1"/>
</dbReference>
<dbReference type="Gene3D" id="3.30.530.20">
    <property type="match status" value="1"/>
</dbReference>
<dbReference type="GO" id="GO:0005634">
    <property type="term" value="C:nucleus"/>
    <property type="evidence" value="ECO:0007669"/>
    <property type="project" value="UniProtKB-SubCell"/>
</dbReference>
<protein>
    <submittedName>
        <fullName evidence="10">Uncharacterized protein</fullName>
    </submittedName>
</protein>
<proteinExistence type="inferred from homology"/>
<dbReference type="InterPro" id="IPR050279">
    <property type="entry name" value="Plant_def-hormone_signal"/>
</dbReference>
<evidence type="ECO:0000256" key="3">
    <source>
        <dbReference type="ARBA" id="ARBA00008594"/>
    </source>
</evidence>
<evidence type="ECO:0000313" key="11">
    <source>
        <dbReference type="Proteomes" id="UP000317650"/>
    </source>
</evidence>
<dbReference type="InterPro" id="IPR023393">
    <property type="entry name" value="START-like_dom_sf"/>
</dbReference>
<evidence type="ECO:0000256" key="6">
    <source>
        <dbReference type="ARBA" id="ARBA00023170"/>
    </source>
</evidence>
<dbReference type="InterPro" id="IPR019587">
    <property type="entry name" value="Polyketide_cyclase/dehydratase"/>
</dbReference>
<dbReference type="AlphaFoldDB" id="A0A4S8KC33"/>
<dbReference type="EMBL" id="PYDT01000001">
    <property type="protein sequence ID" value="THU72681.1"/>
    <property type="molecule type" value="Genomic_DNA"/>
</dbReference>
<keyword evidence="11" id="KW-1185">Reference proteome</keyword>
<evidence type="ECO:0000256" key="7">
    <source>
        <dbReference type="ARBA" id="ARBA00023242"/>
    </source>
</evidence>
<keyword evidence="7" id="KW-0539">Nucleus</keyword>
<dbReference type="GO" id="GO:0005737">
    <property type="term" value="C:cytoplasm"/>
    <property type="evidence" value="ECO:0007669"/>
    <property type="project" value="UniProtKB-SubCell"/>
</dbReference>
<sequence length="189" mass="20133">MRSVTNMPLLPRPAAGSPATQEVLRRYHSRHKGPGQCGSVNVQYVAAPLPTVWSLVRRFDRPQDYKKFVKDCELSAGDGGVGSVREVTVVSGLPAGTSTERLDTLDDDRHVISFSVVGGDHRLSNYQSTTTLHVSGGGTGTVVVESYVVDVPPGNTAEDTCVFADTIIRCNLRSLASISEEMAGSPSDG</sequence>
<dbReference type="PANTHER" id="PTHR31213">
    <property type="entry name" value="OS08G0374000 PROTEIN-RELATED"/>
    <property type="match status" value="1"/>
</dbReference>
<dbReference type="GO" id="GO:0004864">
    <property type="term" value="F:protein phosphatase inhibitor activity"/>
    <property type="evidence" value="ECO:0007669"/>
    <property type="project" value="UniProtKB-KW"/>
</dbReference>
<evidence type="ECO:0000256" key="1">
    <source>
        <dbReference type="ARBA" id="ARBA00004123"/>
    </source>
</evidence>
<reference evidence="10 11" key="1">
    <citation type="journal article" date="2019" name="Nat. Plants">
        <title>Genome sequencing of Musa balbisiana reveals subgenome evolution and function divergence in polyploid bananas.</title>
        <authorList>
            <person name="Yao X."/>
        </authorList>
    </citation>
    <scope>NUCLEOTIDE SEQUENCE [LARGE SCALE GENOMIC DNA]</scope>
    <source>
        <strain evidence="11">cv. DH-PKW</strain>
        <tissue evidence="10">Leaves</tissue>
    </source>
</reference>
<evidence type="ECO:0000256" key="8">
    <source>
        <dbReference type="ARBA" id="ARBA00023272"/>
    </source>
</evidence>
<evidence type="ECO:0000256" key="9">
    <source>
        <dbReference type="SAM" id="MobiDB-lite"/>
    </source>
</evidence>
<dbReference type="PANTHER" id="PTHR31213:SF138">
    <property type="entry name" value="ABSCISIC ACID RECEPTOR PYL6"/>
    <property type="match status" value="1"/>
</dbReference>
<dbReference type="GO" id="GO:0038023">
    <property type="term" value="F:signaling receptor activity"/>
    <property type="evidence" value="ECO:0007669"/>
    <property type="project" value="TreeGrafter"/>
</dbReference>
<accession>A0A4S8KC33</accession>
<keyword evidence="6" id="KW-0675">Receptor</keyword>
<evidence type="ECO:0000313" key="10">
    <source>
        <dbReference type="EMBL" id="THU72681.1"/>
    </source>
</evidence>
<gene>
    <name evidence="10" type="ORF">C4D60_Mb04t14750</name>
</gene>
<evidence type="ECO:0000256" key="4">
    <source>
        <dbReference type="ARBA" id="ARBA00022490"/>
    </source>
</evidence>
<name>A0A4S8KC33_MUSBA</name>
<organism evidence="10 11">
    <name type="scientific">Musa balbisiana</name>
    <name type="common">Banana</name>
    <dbReference type="NCBI Taxonomy" id="52838"/>
    <lineage>
        <taxon>Eukaryota</taxon>
        <taxon>Viridiplantae</taxon>
        <taxon>Streptophyta</taxon>
        <taxon>Embryophyta</taxon>
        <taxon>Tracheophyta</taxon>
        <taxon>Spermatophyta</taxon>
        <taxon>Magnoliopsida</taxon>
        <taxon>Liliopsida</taxon>
        <taxon>Zingiberales</taxon>
        <taxon>Musaceae</taxon>
        <taxon>Musa</taxon>
    </lineage>
</organism>
<dbReference type="CDD" id="cd07821">
    <property type="entry name" value="PYR_PYL_RCAR_like"/>
    <property type="match status" value="1"/>
</dbReference>
<dbReference type="Pfam" id="PF10604">
    <property type="entry name" value="Polyketide_cyc2"/>
    <property type="match status" value="1"/>
</dbReference>
<evidence type="ECO:0000256" key="5">
    <source>
        <dbReference type="ARBA" id="ARBA00022682"/>
    </source>
</evidence>
<dbReference type="Proteomes" id="UP000317650">
    <property type="component" value="Chromosome 4"/>
</dbReference>
<keyword evidence="5" id="KW-0938">Abscisic acid signaling pathway</keyword>
<keyword evidence="8" id="KW-0650">Protein phosphatase inhibitor</keyword>
<evidence type="ECO:0000256" key="2">
    <source>
        <dbReference type="ARBA" id="ARBA00004496"/>
    </source>
</evidence>
<dbReference type="GO" id="GO:0009738">
    <property type="term" value="P:abscisic acid-activated signaling pathway"/>
    <property type="evidence" value="ECO:0007669"/>
    <property type="project" value="UniProtKB-KW"/>
</dbReference>
<feature type="region of interest" description="Disordered" evidence="9">
    <location>
        <begin position="1"/>
        <end position="21"/>
    </location>
</feature>
<comment type="similarity">
    <text evidence="3">Belongs to the PYR/PYL/RCAR abscisic acid intracellular receptor family.</text>
</comment>